<name>A0A0D2VUZ6_CAPO3</name>
<dbReference type="SMART" id="SM00368">
    <property type="entry name" value="LRR_RI"/>
    <property type="match status" value="5"/>
</dbReference>
<dbReference type="AlphaFoldDB" id="A0A0D2VUZ6"/>
<proteinExistence type="predicted"/>
<evidence type="ECO:0000313" key="1">
    <source>
        <dbReference type="EMBL" id="KJE95232.1"/>
    </source>
</evidence>
<dbReference type="PhylomeDB" id="A0A0D2VUZ6"/>
<evidence type="ECO:0008006" key="3">
    <source>
        <dbReference type="Google" id="ProtNLM"/>
    </source>
</evidence>
<reference evidence="2" key="1">
    <citation type="submission" date="2011-02" db="EMBL/GenBank/DDBJ databases">
        <title>The Genome Sequence of Capsaspora owczarzaki ATCC 30864.</title>
        <authorList>
            <person name="Russ C."/>
            <person name="Cuomo C."/>
            <person name="Burger G."/>
            <person name="Gray M.W."/>
            <person name="Holland P.W.H."/>
            <person name="King N."/>
            <person name="Lang F.B.F."/>
            <person name="Roger A.J."/>
            <person name="Ruiz-Trillo I."/>
            <person name="Young S.K."/>
            <person name="Zeng Q."/>
            <person name="Gargeya S."/>
            <person name="Alvarado L."/>
            <person name="Berlin A."/>
            <person name="Chapman S.B."/>
            <person name="Chen Z."/>
            <person name="Freedman E."/>
            <person name="Gellesch M."/>
            <person name="Goldberg J."/>
            <person name="Griggs A."/>
            <person name="Gujja S."/>
            <person name="Heilman E."/>
            <person name="Heiman D."/>
            <person name="Howarth C."/>
            <person name="Mehta T."/>
            <person name="Neiman D."/>
            <person name="Pearson M."/>
            <person name="Roberts A."/>
            <person name="Saif S."/>
            <person name="Shea T."/>
            <person name="Shenoy N."/>
            <person name="Sisk P."/>
            <person name="Stolte C."/>
            <person name="Sykes S."/>
            <person name="White J."/>
            <person name="Yandava C."/>
            <person name="Haas B."/>
            <person name="Nusbaum C."/>
            <person name="Birren B."/>
        </authorList>
    </citation>
    <scope>NUCLEOTIDE SEQUENCE</scope>
    <source>
        <strain evidence="2">ATCC 30864</strain>
    </source>
</reference>
<dbReference type="InParanoid" id="A0A0D2VUZ6"/>
<dbReference type="InterPro" id="IPR053040">
    <property type="entry name" value="LRR-containing_protein_71"/>
</dbReference>
<dbReference type="InterPro" id="IPR032675">
    <property type="entry name" value="LRR_dom_sf"/>
</dbReference>
<sequence length="375" mass="40998">MLSYQNMTPSQRELYDKVKNTTHYFYVSWEKVGDAEALAIAEALKVNTTVTRVELWQNQIGVAGASAIAETLKVNKAVTSIAVWDNQIGDAGASAIAETLKVNKTVTWITVWDNQIGDAGASAIAEALKVNTTVTKVDLGENLIGDAGAQAIAELIKVNKTLAWLNLSWNCIGDVGIQAIADARESNPTLTDFYISLQLSPLVPSSFPRLATADDLQAVFGLLTSGRELEDQLASLPALPTEIADLIMDEACYWQGVQRTNRACYFDSLSVTVPKSSTGNSIRVKAIQVLLDANDSEPCVVKLIVRDTQGAVQYECTAKPTLVDSTLWHVTILPANHPVMRQMREGWKVDVQPRKSSRGVRFESLHVGYIERQYA</sequence>
<gene>
    <name evidence="1" type="ORF">CAOG_009893</name>
</gene>
<organism evidence="1 2">
    <name type="scientific">Capsaspora owczarzaki (strain ATCC 30864)</name>
    <dbReference type="NCBI Taxonomy" id="595528"/>
    <lineage>
        <taxon>Eukaryota</taxon>
        <taxon>Filasterea</taxon>
        <taxon>Capsaspora</taxon>
    </lineage>
</organism>
<dbReference type="Gene3D" id="3.80.10.10">
    <property type="entry name" value="Ribonuclease Inhibitor"/>
    <property type="match status" value="2"/>
</dbReference>
<accession>A0A0D2VUZ6</accession>
<dbReference type="OrthoDB" id="6347918at2759"/>
<evidence type="ECO:0000313" key="2">
    <source>
        <dbReference type="Proteomes" id="UP000008743"/>
    </source>
</evidence>
<dbReference type="Pfam" id="PF13516">
    <property type="entry name" value="LRR_6"/>
    <property type="match status" value="5"/>
</dbReference>
<dbReference type="Proteomes" id="UP000008743">
    <property type="component" value="Unassembled WGS sequence"/>
</dbReference>
<dbReference type="PANTHER" id="PTHR46984:SF1">
    <property type="entry name" value="LEUCINE-RICH REPEAT-CONTAINING PROTEIN 71"/>
    <property type="match status" value="1"/>
</dbReference>
<protein>
    <recommendedName>
        <fullName evidence="3">NOD3 protein</fullName>
    </recommendedName>
</protein>
<dbReference type="InterPro" id="IPR001611">
    <property type="entry name" value="Leu-rich_rpt"/>
</dbReference>
<keyword evidence="2" id="KW-1185">Reference proteome</keyword>
<dbReference type="SUPFAM" id="SSF52047">
    <property type="entry name" value="RNI-like"/>
    <property type="match status" value="1"/>
</dbReference>
<dbReference type="PANTHER" id="PTHR46984">
    <property type="entry name" value="LEUCINE-RICH REPEAT-CONTAINING PROTEIN 71"/>
    <property type="match status" value="1"/>
</dbReference>
<dbReference type="EMBL" id="KE346368">
    <property type="protein sequence ID" value="KJE95232.1"/>
    <property type="molecule type" value="Genomic_DNA"/>
</dbReference>